<dbReference type="GO" id="GO:0035435">
    <property type="term" value="P:phosphate ion transmembrane transport"/>
    <property type="evidence" value="ECO:0007669"/>
    <property type="project" value="InterPro"/>
</dbReference>
<dbReference type="SUPFAM" id="SSF161098">
    <property type="entry name" value="MetI-like"/>
    <property type="match status" value="1"/>
</dbReference>
<evidence type="ECO:0000256" key="4">
    <source>
        <dbReference type="ARBA" id="ARBA00022448"/>
    </source>
</evidence>
<dbReference type="EMBL" id="FNOI01000001">
    <property type="protein sequence ID" value="SDW38283.1"/>
    <property type="molecule type" value="Genomic_DNA"/>
</dbReference>
<dbReference type="InterPro" id="IPR005672">
    <property type="entry name" value="Phosphate_PstA"/>
</dbReference>
<dbReference type="PROSITE" id="PS50928">
    <property type="entry name" value="ABC_TM1"/>
    <property type="match status" value="1"/>
</dbReference>
<name>A0A1H2T2V8_9RHOB</name>
<dbReference type="PANTHER" id="PTHR43470">
    <property type="entry name" value="PHOSPHATE TRANSPORT SYSTEM PERMEASE PROTEIN PSTA-RELATED"/>
    <property type="match status" value="1"/>
</dbReference>
<evidence type="ECO:0000256" key="1">
    <source>
        <dbReference type="ARBA" id="ARBA00004651"/>
    </source>
</evidence>
<dbReference type="Gene3D" id="1.10.3720.10">
    <property type="entry name" value="MetI-like"/>
    <property type="match status" value="1"/>
</dbReference>
<keyword evidence="6 9" id="KW-0812">Transmembrane</keyword>
<keyword evidence="5 9" id="KW-1003">Cell membrane</keyword>
<evidence type="ECO:0000313" key="12">
    <source>
        <dbReference type="Proteomes" id="UP000199441"/>
    </source>
</evidence>
<dbReference type="GO" id="GO:0005886">
    <property type="term" value="C:plasma membrane"/>
    <property type="evidence" value="ECO:0007669"/>
    <property type="project" value="UniProtKB-SubCell"/>
</dbReference>
<dbReference type="NCBIfam" id="TIGR00974">
    <property type="entry name" value="3a0107s02c"/>
    <property type="match status" value="1"/>
</dbReference>
<protein>
    <recommendedName>
        <fullName evidence="3 9">Phosphate transport system permease protein PstA</fullName>
    </recommendedName>
</protein>
<feature type="domain" description="ABC transmembrane type-1" evidence="10">
    <location>
        <begin position="374"/>
        <end position="581"/>
    </location>
</feature>
<dbReference type="InterPro" id="IPR035906">
    <property type="entry name" value="MetI-like_sf"/>
</dbReference>
<evidence type="ECO:0000256" key="3">
    <source>
        <dbReference type="ARBA" id="ARBA00016864"/>
    </source>
</evidence>
<dbReference type="PANTHER" id="PTHR43470:SF5">
    <property type="entry name" value="PHOSPHATE TRANSPORT SYSTEM PERMEASE PROTEIN PSTA"/>
    <property type="match status" value="1"/>
</dbReference>
<dbReference type="GO" id="GO:0005315">
    <property type="term" value="F:phosphate transmembrane transporter activity"/>
    <property type="evidence" value="ECO:0007669"/>
    <property type="project" value="InterPro"/>
</dbReference>
<accession>A0A1H2T2V8</accession>
<gene>
    <name evidence="11" type="ORF">SAMN04488001_1045</name>
</gene>
<keyword evidence="7 9" id="KW-1133">Transmembrane helix</keyword>
<proteinExistence type="inferred from homology"/>
<feature type="transmembrane region" description="Helical" evidence="9">
    <location>
        <begin position="370"/>
        <end position="399"/>
    </location>
</feature>
<comment type="subcellular location">
    <subcellularLocation>
        <location evidence="9">Cell inner membrane</location>
        <topology evidence="9">Multi-pass membrane protein</topology>
    </subcellularLocation>
    <subcellularLocation>
        <location evidence="1">Cell membrane</location>
        <topology evidence="1">Multi-pass membrane protein</topology>
    </subcellularLocation>
</comment>
<evidence type="ECO:0000256" key="2">
    <source>
        <dbReference type="ARBA" id="ARBA00007069"/>
    </source>
</evidence>
<comment type="similarity">
    <text evidence="2 9">Belongs to the binding-protein-dependent transport system permease family. CysTW subfamily.</text>
</comment>
<feature type="transmembrane region" description="Helical" evidence="9">
    <location>
        <begin position="447"/>
        <end position="469"/>
    </location>
</feature>
<keyword evidence="4" id="KW-0813">Transport</keyword>
<dbReference type="Proteomes" id="UP000199441">
    <property type="component" value="Unassembled WGS sequence"/>
</dbReference>
<dbReference type="Pfam" id="PF11812">
    <property type="entry name" value="DUF3333"/>
    <property type="match status" value="1"/>
</dbReference>
<evidence type="ECO:0000256" key="6">
    <source>
        <dbReference type="ARBA" id="ARBA00022692"/>
    </source>
</evidence>
<dbReference type="AlphaFoldDB" id="A0A1H2T2V8"/>
<dbReference type="RefSeq" id="WP_089945277.1">
    <property type="nucleotide sequence ID" value="NZ_FNOI01000001.1"/>
</dbReference>
<dbReference type="STRING" id="670155.SAMN04488001_1045"/>
<reference evidence="12" key="1">
    <citation type="submission" date="2016-10" db="EMBL/GenBank/DDBJ databases">
        <authorList>
            <person name="Varghese N."/>
            <person name="Submissions S."/>
        </authorList>
    </citation>
    <scope>NUCLEOTIDE SEQUENCE [LARGE SCALE GENOMIC DNA]</scope>
    <source>
        <strain evidence="12">DSM 26922</strain>
    </source>
</reference>
<dbReference type="InterPro" id="IPR000515">
    <property type="entry name" value="MetI-like"/>
</dbReference>
<dbReference type="OrthoDB" id="9807065at2"/>
<feature type="transmembrane region" description="Helical" evidence="9">
    <location>
        <begin position="32"/>
        <end position="53"/>
    </location>
</feature>
<comment type="caution">
    <text evidence="9">Lacks conserved residue(s) required for the propagation of feature annotation.</text>
</comment>
<feature type="transmembrane region" description="Helical" evidence="9">
    <location>
        <begin position="564"/>
        <end position="584"/>
    </location>
</feature>
<keyword evidence="8 9" id="KW-0472">Membrane</keyword>
<feature type="transmembrane region" description="Helical" evidence="9">
    <location>
        <begin position="419"/>
        <end position="441"/>
    </location>
</feature>
<dbReference type="CDD" id="cd06261">
    <property type="entry name" value="TM_PBP2"/>
    <property type="match status" value="1"/>
</dbReference>
<evidence type="ECO:0000256" key="9">
    <source>
        <dbReference type="RuleBase" id="RU363043"/>
    </source>
</evidence>
<evidence type="ECO:0000313" key="11">
    <source>
        <dbReference type="EMBL" id="SDW38283.1"/>
    </source>
</evidence>
<dbReference type="Pfam" id="PF00528">
    <property type="entry name" value="BPD_transp_1"/>
    <property type="match status" value="1"/>
</dbReference>
<organism evidence="11 12">
    <name type="scientific">Litoreibacter albidus</name>
    <dbReference type="NCBI Taxonomy" id="670155"/>
    <lineage>
        <taxon>Bacteria</taxon>
        <taxon>Pseudomonadati</taxon>
        <taxon>Pseudomonadota</taxon>
        <taxon>Alphaproteobacteria</taxon>
        <taxon>Rhodobacterales</taxon>
        <taxon>Roseobacteraceae</taxon>
        <taxon>Litoreibacter</taxon>
    </lineage>
</organism>
<evidence type="ECO:0000259" key="10">
    <source>
        <dbReference type="PROSITE" id="PS50928"/>
    </source>
</evidence>
<dbReference type="InterPro" id="IPR024573">
    <property type="entry name" value="DUF3333"/>
</dbReference>
<evidence type="ECO:0000256" key="8">
    <source>
        <dbReference type="ARBA" id="ARBA00023136"/>
    </source>
</evidence>
<keyword evidence="12" id="KW-1185">Reference proteome</keyword>
<evidence type="ECO:0000256" key="7">
    <source>
        <dbReference type="ARBA" id="ARBA00022989"/>
    </source>
</evidence>
<evidence type="ECO:0000256" key="5">
    <source>
        <dbReference type="ARBA" id="ARBA00022475"/>
    </source>
</evidence>
<sequence length="592" mass="63432">MVDMTTLSVRHSGEASAKRIRKRRAAETRLKAYGIFALAFAGAALIALLGSVFTKAGGALTETYLTLPVTLEASEIDPDGTKDASIIRRADFSGLTKDMLKAQFPNAKGRTVRRELYDLTSSGAAFELADEVAADPSLIGQTIDYEFLASDVTDLYLKGAFGDLVSQAVKGNLTLTEQDGSYLVSSTSDDFSKALERVKEGLTVNADRLRGLAKLQDNGVVEFTRRAEVAESTEEREKNTALAEARAAARDKLLADADALDLRAVAAGGDEVLNEDNRSVLINVAGGWLKMTQITPSGGIAEAIVPMERPVSASNTWGLFTTDLPESSRKVSDNQIIWIEQLQAQGRVDVVFNTRFFTAGDSREPELAGIWGAVVGSFWTMVVTFLLAFPTGVMAAIYLEEFAPKNKLTDFVEVNINNLAAVPSIVFGLLGLSVFLGVFGVPRSAPLAGGIVLALMTLPTIIIASRAAIRAVPPSIRDAAVGLGASPIQAALHHVLPLAMPGILTGTIIGMAQALGETAPLIMIGMVAFIVDIPGSFTDSASVLPVQVFRWSDFPERAFEARTSAAICVLLLFLVVMNAIAVFMRKRFERRW</sequence>